<dbReference type="Proteomes" id="UP000021369">
    <property type="component" value="Unassembled WGS sequence"/>
</dbReference>
<proteinExistence type="predicted"/>
<evidence type="ECO:0000256" key="1">
    <source>
        <dbReference type="SAM" id="SignalP"/>
    </source>
</evidence>
<name>A0A011UDC2_RUMAL</name>
<protein>
    <submittedName>
        <fullName evidence="2">Uncharacterized protein</fullName>
    </submittedName>
</protein>
<dbReference type="EMBL" id="JEOB01000004">
    <property type="protein sequence ID" value="EXM38624.1"/>
    <property type="molecule type" value="Genomic_DNA"/>
</dbReference>
<accession>A0A011UDC2</accession>
<feature type="chain" id="PRO_5039630288" evidence="1">
    <location>
        <begin position="20"/>
        <end position="273"/>
    </location>
</feature>
<comment type="caution">
    <text evidence="2">The sequence shown here is derived from an EMBL/GenBank/DDBJ whole genome shotgun (WGS) entry which is preliminary data.</text>
</comment>
<reference evidence="2 3" key="1">
    <citation type="submission" date="2013-06" db="EMBL/GenBank/DDBJ databases">
        <title>Rumen cellulosomics: divergent fiber-degrading strategies revealed by comparative genome-wide analysis of six Ruminococcal strains.</title>
        <authorList>
            <person name="Dassa B."/>
            <person name="Borovok I."/>
            <person name="Lamed R."/>
            <person name="Flint H."/>
            <person name="Yeoman C.J."/>
            <person name="White B."/>
            <person name="Bayer E.A."/>
        </authorList>
    </citation>
    <scope>NUCLEOTIDE SEQUENCE [LARGE SCALE GENOMIC DNA]</scope>
    <source>
        <strain evidence="2 3">SY3</strain>
    </source>
</reference>
<gene>
    <name evidence="2" type="ORF">RASY3_16210</name>
</gene>
<keyword evidence="1" id="KW-0732">Signal</keyword>
<dbReference type="PATRIC" id="fig|1341156.4.peg.2841"/>
<evidence type="ECO:0000313" key="2">
    <source>
        <dbReference type="EMBL" id="EXM38624.1"/>
    </source>
</evidence>
<organism evidence="2 3">
    <name type="scientific">Ruminococcus albus SY3</name>
    <dbReference type="NCBI Taxonomy" id="1341156"/>
    <lineage>
        <taxon>Bacteria</taxon>
        <taxon>Bacillati</taxon>
        <taxon>Bacillota</taxon>
        <taxon>Clostridia</taxon>
        <taxon>Eubacteriales</taxon>
        <taxon>Oscillospiraceae</taxon>
        <taxon>Ruminococcus</taxon>
    </lineage>
</organism>
<dbReference type="RefSeq" id="WP_037289823.1">
    <property type="nucleotide sequence ID" value="NZ_JEOB01000004.1"/>
</dbReference>
<evidence type="ECO:0000313" key="3">
    <source>
        <dbReference type="Proteomes" id="UP000021369"/>
    </source>
</evidence>
<feature type="signal peptide" evidence="1">
    <location>
        <begin position="1"/>
        <end position="19"/>
    </location>
</feature>
<dbReference type="PROSITE" id="PS51257">
    <property type="entry name" value="PROKAR_LIPOPROTEIN"/>
    <property type="match status" value="1"/>
</dbReference>
<keyword evidence="3" id="KW-1185">Reference proteome</keyword>
<dbReference type="AlphaFoldDB" id="A0A011UDC2"/>
<sequence length="273" mass="30583">MKMKTIAVLSALMTVILSGCGTGDNKEDASSAAQSKSVDTAVSSEVLEVNESAVETEESTVEIPEEQFTESVEDLVLLTDKRDIRIGVDDSEVIFVARDIIDEQKVELIDADTAQVVGVMLDNGEFEKSGDDIMGDAWYSLRYKLDDTFPADPDVSEDRKYRFYARYIDGTTEHRTNTAEIFVYESFTDKELEKMDSARNKINELQASEDFKAMDTGGKKEKMLECLRQLEVDGIVDKGSIHASDDSITYSSCEIPVVVMLEPMPWQVDSRYR</sequence>
<dbReference type="OrthoDB" id="1828781at2"/>